<dbReference type="RefSeq" id="WP_169379802.1">
    <property type="nucleotide sequence ID" value="NZ_JAAXLA010000004.1"/>
</dbReference>
<gene>
    <name evidence="7" type="ORF">HF526_03775</name>
</gene>
<sequence>MNTWLACAAALLVVGMVPALVTASRGETVDRLAGLCLAGTVTTLVVMVLAVGYGRPSYLGVALVLAALNTTGTLVFTRTVVRR</sequence>
<dbReference type="EMBL" id="JAAXLA010000004">
    <property type="protein sequence ID" value="NMH96443.1"/>
    <property type="molecule type" value="Genomic_DNA"/>
</dbReference>
<organism evidence="7 8">
    <name type="scientific">Pseudonocardia acidicola</name>
    <dbReference type="NCBI Taxonomy" id="2724939"/>
    <lineage>
        <taxon>Bacteria</taxon>
        <taxon>Bacillati</taxon>
        <taxon>Actinomycetota</taxon>
        <taxon>Actinomycetes</taxon>
        <taxon>Pseudonocardiales</taxon>
        <taxon>Pseudonocardiaceae</taxon>
        <taxon>Pseudonocardia</taxon>
    </lineage>
</organism>
<keyword evidence="3 6" id="KW-0812">Transmembrane</keyword>
<dbReference type="Proteomes" id="UP000820669">
    <property type="component" value="Unassembled WGS sequence"/>
</dbReference>
<reference evidence="7 8" key="1">
    <citation type="submission" date="2020-04" db="EMBL/GenBank/DDBJ databases">
        <authorList>
            <person name="Klaysubun C."/>
            <person name="Duangmal K."/>
            <person name="Lipun K."/>
        </authorList>
    </citation>
    <scope>NUCLEOTIDE SEQUENCE [LARGE SCALE GENOMIC DNA]</scope>
    <source>
        <strain evidence="7 8">K10HN5</strain>
    </source>
</reference>
<keyword evidence="4 6" id="KW-1133">Transmembrane helix</keyword>
<accession>A0ABX1S4E5</accession>
<evidence type="ECO:0000256" key="5">
    <source>
        <dbReference type="ARBA" id="ARBA00023136"/>
    </source>
</evidence>
<evidence type="ECO:0000256" key="3">
    <source>
        <dbReference type="ARBA" id="ARBA00022692"/>
    </source>
</evidence>
<evidence type="ECO:0000256" key="4">
    <source>
        <dbReference type="ARBA" id="ARBA00022989"/>
    </source>
</evidence>
<feature type="transmembrane region" description="Helical" evidence="6">
    <location>
        <begin position="58"/>
        <end position="77"/>
    </location>
</feature>
<proteinExistence type="predicted"/>
<evidence type="ECO:0008006" key="9">
    <source>
        <dbReference type="Google" id="ProtNLM"/>
    </source>
</evidence>
<keyword evidence="5 6" id="KW-0472">Membrane</keyword>
<comment type="caution">
    <text evidence="7">The sequence shown here is derived from an EMBL/GenBank/DDBJ whole genome shotgun (WGS) entry which is preliminary data.</text>
</comment>
<keyword evidence="8" id="KW-1185">Reference proteome</keyword>
<evidence type="ECO:0000256" key="1">
    <source>
        <dbReference type="ARBA" id="ARBA00004651"/>
    </source>
</evidence>
<evidence type="ECO:0000313" key="7">
    <source>
        <dbReference type="EMBL" id="NMH96443.1"/>
    </source>
</evidence>
<comment type="subcellular location">
    <subcellularLocation>
        <location evidence="1">Cell membrane</location>
        <topology evidence="1">Multi-pass membrane protein</topology>
    </subcellularLocation>
</comment>
<evidence type="ECO:0000313" key="8">
    <source>
        <dbReference type="Proteomes" id="UP000820669"/>
    </source>
</evidence>
<dbReference type="Pfam" id="PF04066">
    <property type="entry name" value="MrpF_PhaF"/>
    <property type="match status" value="1"/>
</dbReference>
<evidence type="ECO:0000256" key="2">
    <source>
        <dbReference type="ARBA" id="ARBA00022475"/>
    </source>
</evidence>
<evidence type="ECO:0000256" key="6">
    <source>
        <dbReference type="SAM" id="Phobius"/>
    </source>
</evidence>
<dbReference type="InterPro" id="IPR007208">
    <property type="entry name" value="MrpF/PhaF-like"/>
</dbReference>
<protein>
    <recommendedName>
        <fullName evidence="9">Multicomponent Na+:H+ antiporter subunit F</fullName>
    </recommendedName>
</protein>
<keyword evidence="2" id="KW-1003">Cell membrane</keyword>
<name>A0ABX1S4E5_9PSEU</name>
<feature type="transmembrane region" description="Helical" evidence="6">
    <location>
        <begin position="32"/>
        <end position="51"/>
    </location>
</feature>